<proteinExistence type="predicted"/>
<gene>
    <name evidence="1" type="ORF">L484_002828</name>
</gene>
<name>W9S688_9ROSA</name>
<dbReference type="AlphaFoldDB" id="W9S688"/>
<evidence type="ECO:0000313" key="2">
    <source>
        <dbReference type="Proteomes" id="UP000030645"/>
    </source>
</evidence>
<evidence type="ECO:0000313" key="1">
    <source>
        <dbReference type="EMBL" id="EXB91539.1"/>
    </source>
</evidence>
<dbReference type="EMBL" id="KE345050">
    <property type="protein sequence ID" value="EXB91539.1"/>
    <property type="molecule type" value="Genomic_DNA"/>
</dbReference>
<sequence length="68" mass="7363">MRQQPHFPGCVPTPRVSPSSRAPPLFRKPLCATSPCVALFQSCGAVLTSPTGSFFLFADVKARREINS</sequence>
<keyword evidence="2" id="KW-1185">Reference proteome</keyword>
<reference evidence="2" key="1">
    <citation type="submission" date="2013-01" db="EMBL/GenBank/DDBJ databases">
        <title>Draft Genome Sequence of a Mulberry Tree, Morus notabilis C.K. Schneid.</title>
        <authorList>
            <person name="He N."/>
            <person name="Zhao S."/>
        </authorList>
    </citation>
    <scope>NUCLEOTIDE SEQUENCE</scope>
</reference>
<organism evidence="1 2">
    <name type="scientific">Morus notabilis</name>
    <dbReference type="NCBI Taxonomy" id="981085"/>
    <lineage>
        <taxon>Eukaryota</taxon>
        <taxon>Viridiplantae</taxon>
        <taxon>Streptophyta</taxon>
        <taxon>Embryophyta</taxon>
        <taxon>Tracheophyta</taxon>
        <taxon>Spermatophyta</taxon>
        <taxon>Magnoliopsida</taxon>
        <taxon>eudicotyledons</taxon>
        <taxon>Gunneridae</taxon>
        <taxon>Pentapetalae</taxon>
        <taxon>rosids</taxon>
        <taxon>fabids</taxon>
        <taxon>Rosales</taxon>
        <taxon>Moraceae</taxon>
        <taxon>Moreae</taxon>
        <taxon>Morus</taxon>
    </lineage>
</organism>
<dbReference type="Proteomes" id="UP000030645">
    <property type="component" value="Unassembled WGS sequence"/>
</dbReference>
<accession>W9S688</accession>
<protein>
    <submittedName>
        <fullName evidence="1">Uncharacterized protein</fullName>
    </submittedName>
</protein>